<evidence type="ECO:0000256" key="4">
    <source>
        <dbReference type="ARBA" id="ARBA00014689"/>
    </source>
</evidence>
<evidence type="ECO:0000313" key="19">
    <source>
        <dbReference type="EMBL" id="MDY0881970.1"/>
    </source>
</evidence>
<dbReference type="InterPro" id="IPR050968">
    <property type="entry name" value="Cytochrome_c_oxidase_bac_sub4"/>
</dbReference>
<keyword evidence="9 18" id="KW-1133">Transmembrane helix</keyword>
<feature type="transmembrane region" description="Helical" evidence="18">
    <location>
        <begin position="44"/>
        <end position="62"/>
    </location>
</feature>
<feature type="transmembrane region" description="Helical" evidence="18">
    <location>
        <begin position="74"/>
        <end position="92"/>
    </location>
</feature>
<comment type="similarity">
    <text evidence="2">Belongs to the cytochrome c oxidase bacterial subunit 4 family.</text>
</comment>
<dbReference type="PANTHER" id="PTHR36835">
    <property type="entry name" value="CYTOCHROME BO(3) UBIQUINOL OXIDASE SUBUNIT 4"/>
    <property type="match status" value="1"/>
</dbReference>
<keyword evidence="5" id="KW-0813">Transport</keyword>
<evidence type="ECO:0000313" key="20">
    <source>
        <dbReference type="Proteomes" id="UP001279642"/>
    </source>
</evidence>
<reference evidence="19 20" key="1">
    <citation type="journal article" date="2016" name="Antonie Van Leeuwenhoek">
        <title>Dongia soli sp. nov., isolated from soil from Dokdo, Korea.</title>
        <authorList>
            <person name="Kim D.U."/>
            <person name="Lee H."/>
            <person name="Kim H."/>
            <person name="Kim S.G."/>
            <person name="Ka J.O."/>
        </authorList>
    </citation>
    <scope>NUCLEOTIDE SEQUENCE [LARGE SCALE GENOMIC DNA]</scope>
    <source>
        <strain evidence="19 20">D78</strain>
    </source>
</reference>
<keyword evidence="11 18" id="KW-0472">Membrane</keyword>
<dbReference type="PANTHER" id="PTHR36835:SF1">
    <property type="entry name" value="CYTOCHROME BO(3) UBIQUINOL OXIDASE SUBUNIT 4"/>
    <property type="match status" value="1"/>
</dbReference>
<evidence type="ECO:0000256" key="17">
    <source>
        <dbReference type="SAM" id="MobiDB-lite"/>
    </source>
</evidence>
<dbReference type="RefSeq" id="WP_320507009.1">
    <property type="nucleotide sequence ID" value="NZ_JAXCLW010000001.1"/>
</dbReference>
<sequence length="143" mass="15623">MSNTDYDPQLHSRALNPPQDFNHRADHAPGDEPPEDIGHWVRNANLGLGFSVVLTVAAFFLVGTDIIYAPAIPVALVVLAIAQMGVHLVFFLHVTTGPDNTNNVLALAFGVLVVFLIVVGSIWIMGHLSHNMMPMDQMMQMQP</sequence>
<proteinExistence type="inferred from homology"/>
<comment type="caution">
    <text evidence="19">The sequence shown here is derived from an EMBL/GenBank/DDBJ whole genome shotgun (WGS) entry which is preliminary data.</text>
</comment>
<evidence type="ECO:0000256" key="2">
    <source>
        <dbReference type="ARBA" id="ARBA00008079"/>
    </source>
</evidence>
<comment type="subcellular location">
    <subcellularLocation>
        <location evidence="1">Cell membrane</location>
        <topology evidence="1">Multi-pass membrane protein</topology>
    </subcellularLocation>
</comment>
<evidence type="ECO:0000256" key="8">
    <source>
        <dbReference type="ARBA" id="ARBA00022982"/>
    </source>
</evidence>
<feature type="region of interest" description="Disordered" evidence="17">
    <location>
        <begin position="1"/>
        <end position="34"/>
    </location>
</feature>
<dbReference type="InterPro" id="IPR005171">
    <property type="entry name" value="Cyt_c_oxidase_su4_prok"/>
</dbReference>
<protein>
    <recommendedName>
        <fullName evidence="4">Cytochrome bo(3) ubiquinol oxidase subunit 4</fullName>
    </recommendedName>
    <alternativeName>
        <fullName evidence="16">Cytochrome o ubiquinol oxidase subunit 4</fullName>
    </alternativeName>
    <alternativeName>
        <fullName evidence="13">Oxidase bo(3) subunit 4</fullName>
    </alternativeName>
    <alternativeName>
        <fullName evidence="14">Ubiquinol oxidase polypeptide IV</fullName>
    </alternativeName>
    <alternativeName>
        <fullName evidence="15">Ubiquinol oxidase subunit 4</fullName>
    </alternativeName>
</protein>
<evidence type="ECO:0000256" key="14">
    <source>
        <dbReference type="ARBA" id="ARBA00030211"/>
    </source>
</evidence>
<keyword evidence="8" id="KW-0249">Electron transport</keyword>
<evidence type="ECO:0000256" key="10">
    <source>
        <dbReference type="ARBA" id="ARBA00023002"/>
    </source>
</evidence>
<evidence type="ECO:0000256" key="18">
    <source>
        <dbReference type="SAM" id="Phobius"/>
    </source>
</evidence>
<dbReference type="EMBL" id="JAXCLW010000001">
    <property type="protein sequence ID" value="MDY0881970.1"/>
    <property type="molecule type" value="Genomic_DNA"/>
</dbReference>
<evidence type="ECO:0000256" key="7">
    <source>
        <dbReference type="ARBA" id="ARBA00022692"/>
    </source>
</evidence>
<evidence type="ECO:0000256" key="5">
    <source>
        <dbReference type="ARBA" id="ARBA00022448"/>
    </source>
</evidence>
<dbReference type="InterPro" id="IPR014210">
    <property type="entry name" value="Cyt_o_ubiqinol_oxidase_su4"/>
</dbReference>
<keyword evidence="7 18" id="KW-0812">Transmembrane</keyword>
<dbReference type="NCBIfam" id="TIGR02847">
    <property type="entry name" value="CyoD"/>
    <property type="match status" value="1"/>
</dbReference>
<keyword evidence="6" id="KW-1003">Cell membrane</keyword>
<organism evidence="19 20">
    <name type="scientific">Dongia soli</name>
    <dbReference type="NCBI Taxonomy" id="600628"/>
    <lineage>
        <taxon>Bacteria</taxon>
        <taxon>Pseudomonadati</taxon>
        <taxon>Pseudomonadota</taxon>
        <taxon>Alphaproteobacteria</taxon>
        <taxon>Rhodospirillales</taxon>
        <taxon>Dongiaceae</taxon>
        <taxon>Dongia</taxon>
    </lineage>
</organism>
<evidence type="ECO:0000256" key="16">
    <source>
        <dbReference type="ARBA" id="ARBA00032185"/>
    </source>
</evidence>
<evidence type="ECO:0000256" key="9">
    <source>
        <dbReference type="ARBA" id="ARBA00022989"/>
    </source>
</evidence>
<comment type="subunit">
    <text evidence="3">Heterooctamer of two A chains, two B chains, two C chains and two D chains.</text>
</comment>
<evidence type="ECO:0000256" key="13">
    <source>
        <dbReference type="ARBA" id="ARBA00030071"/>
    </source>
</evidence>
<comment type="function">
    <text evidence="12">Cytochrome bo(3) ubiquinol terminal oxidase is the component of the aerobic respiratory chain of E.coli that predominates when cells are grown at high aeration. Has proton pump activity across the membrane in addition to electron transfer, pumping 2 protons/electron.</text>
</comment>
<name>A0ABU5E6Q8_9PROT</name>
<evidence type="ECO:0000256" key="15">
    <source>
        <dbReference type="ARBA" id="ARBA00031887"/>
    </source>
</evidence>
<evidence type="ECO:0000256" key="3">
    <source>
        <dbReference type="ARBA" id="ARBA00011700"/>
    </source>
</evidence>
<evidence type="ECO:0000256" key="12">
    <source>
        <dbReference type="ARBA" id="ARBA00025694"/>
    </source>
</evidence>
<accession>A0ABU5E6Q8</accession>
<keyword evidence="10" id="KW-0560">Oxidoreductase</keyword>
<gene>
    <name evidence="19" type="primary">cyoD</name>
    <name evidence="19" type="ORF">SMD27_03880</name>
</gene>
<dbReference type="Proteomes" id="UP001279642">
    <property type="component" value="Unassembled WGS sequence"/>
</dbReference>
<evidence type="ECO:0000256" key="11">
    <source>
        <dbReference type="ARBA" id="ARBA00023136"/>
    </source>
</evidence>
<evidence type="ECO:0000256" key="6">
    <source>
        <dbReference type="ARBA" id="ARBA00022475"/>
    </source>
</evidence>
<feature type="compositionally biased region" description="Basic and acidic residues" evidence="17">
    <location>
        <begin position="21"/>
        <end position="30"/>
    </location>
</feature>
<keyword evidence="20" id="KW-1185">Reference proteome</keyword>
<dbReference type="Pfam" id="PF03626">
    <property type="entry name" value="COX4_pro"/>
    <property type="match status" value="1"/>
</dbReference>
<evidence type="ECO:0000256" key="1">
    <source>
        <dbReference type="ARBA" id="ARBA00004651"/>
    </source>
</evidence>
<feature type="transmembrane region" description="Helical" evidence="18">
    <location>
        <begin position="104"/>
        <end position="125"/>
    </location>
</feature>